<dbReference type="InterPro" id="IPR023346">
    <property type="entry name" value="Lysozyme-like_dom_sf"/>
</dbReference>
<dbReference type="InterPro" id="IPR011757">
    <property type="entry name" value="Lytic_transglycosylase_MltB"/>
</dbReference>
<dbReference type="EMBL" id="JBBPCO010000005">
    <property type="protein sequence ID" value="MEK8089445.1"/>
    <property type="molecule type" value="Genomic_DNA"/>
</dbReference>
<dbReference type="Pfam" id="PF13406">
    <property type="entry name" value="SLT_2"/>
    <property type="match status" value="1"/>
</dbReference>
<evidence type="ECO:0000256" key="1">
    <source>
        <dbReference type="SAM" id="SignalP"/>
    </source>
</evidence>
<keyword evidence="4" id="KW-1185">Reference proteome</keyword>
<feature type="domain" description="Transglycosylase SLT" evidence="2">
    <location>
        <begin position="75"/>
        <end position="369"/>
    </location>
</feature>
<name>A0ABU9D9S7_9PROT</name>
<dbReference type="InterPro" id="IPR031304">
    <property type="entry name" value="SLT_2"/>
</dbReference>
<reference evidence="3 4" key="1">
    <citation type="submission" date="2024-04" db="EMBL/GenBank/DDBJ databases">
        <authorList>
            <person name="Abashina T."/>
            <person name="Shaikin A."/>
        </authorList>
    </citation>
    <scope>NUCLEOTIDE SEQUENCE [LARGE SCALE GENOMIC DNA]</scope>
    <source>
        <strain evidence="3 4">AAFK</strain>
    </source>
</reference>
<accession>A0ABU9D9S7</accession>
<sequence>MNSKSLAFLTLILSLGGCASAPTETSSAASGTVLAKIPANPGAPTATGKSAPAQGSASLQLASAASGPDLSLNQQSAVELFINDLVSKQGFAADELEPLFEGFTPDQKILSTMTKPAEGMPWYRYRKIFITPKRIEAGREFWHKHQNVLAQVSKEYQVEEEVILSILGIETFYGRNMGTYPVFQANATLFLGFPRRSDFFRGQLADFLVLSREEGLDPMRTKGSYAGAMGMPQFISSSYQHYAVDADGDGRRDLWHSIPDIAGSVANYFRQHDWHAGEPVAVPARLTADADPGKFLSNDLRPRYTLNDLASAGIYPETDLNGSAAANLPVSLLELEGEDGPQYFVTFHNFYVITRYNRSPLYAMAALEMMQRLRSPDEAVVESPPG</sequence>
<evidence type="ECO:0000259" key="2">
    <source>
        <dbReference type="Pfam" id="PF13406"/>
    </source>
</evidence>
<dbReference type="PANTHER" id="PTHR30163">
    <property type="entry name" value="MEMBRANE-BOUND LYTIC MUREIN TRANSGLYCOSYLASE B"/>
    <property type="match status" value="1"/>
</dbReference>
<organism evidence="3 4">
    <name type="scientific">Thermithiobacillus plumbiphilus</name>
    <dbReference type="NCBI Taxonomy" id="1729899"/>
    <lineage>
        <taxon>Bacteria</taxon>
        <taxon>Pseudomonadati</taxon>
        <taxon>Pseudomonadota</taxon>
        <taxon>Acidithiobacillia</taxon>
        <taxon>Acidithiobacillales</taxon>
        <taxon>Thermithiobacillaceae</taxon>
        <taxon>Thermithiobacillus</taxon>
    </lineage>
</organism>
<dbReference type="Proteomes" id="UP001446205">
    <property type="component" value="Unassembled WGS sequence"/>
</dbReference>
<dbReference type="RefSeq" id="WP_341370503.1">
    <property type="nucleotide sequence ID" value="NZ_JBBPCO010000005.1"/>
</dbReference>
<gene>
    <name evidence="3" type="primary">mltB</name>
    <name evidence="3" type="ORF">WOB96_06655</name>
</gene>
<dbReference type="CDD" id="cd13399">
    <property type="entry name" value="Slt35-like"/>
    <property type="match status" value="1"/>
</dbReference>
<dbReference type="NCBIfam" id="TIGR02282">
    <property type="entry name" value="MltB"/>
    <property type="match status" value="1"/>
</dbReference>
<proteinExistence type="predicted"/>
<feature type="signal peptide" evidence="1">
    <location>
        <begin position="1"/>
        <end position="21"/>
    </location>
</feature>
<dbReference type="InterPro" id="IPR043426">
    <property type="entry name" value="MltB-like"/>
</dbReference>
<keyword evidence="1" id="KW-0732">Signal</keyword>
<evidence type="ECO:0000313" key="3">
    <source>
        <dbReference type="EMBL" id="MEK8089445.1"/>
    </source>
</evidence>
<dbReference type="SUPFAM" id="SSF53955">
    <property type="entry name" value="Lysozyme-like"/>
    <property type="match status" value="1"/>
</dbReference>
<feature type="chain" id="PRO_5045923422" evidence="1">
    <location>
        <begin position="22"/>
        <end position="386"/>
    </location>
</feature>
<dbReference type="Gene3D" id="1.10.530.10">
    <property type="match status" value="1"/>
</dbReference>
<protein>
    <submittedName>
        <fullName evidence="3">Lytic murein transglycosylase B</fullName>
    </submittedName>
</protein>
<evidence type="ECO:0000313" key="4">
    <source>
        <dbReference type="Proteomes" id="UP001446205"/>
    </source>
</evidence>
<dbReference type="PROSITE" id="PS51257">
    <property type="entry name" value="PROKAR_LIPOPROTEIN"/>
    <property type="match status" value="1"/>
</dbReference>
<comment type="caution">
    <text evidence="3">The sequence shown here is derived from an EMBL/GenBank/DDBJ whole genome shotgun (WGS) entry which is preliminary data.</text>
</comment>
<dbReference type="PANTHER" id="PTHR30163:SF9">
    <property type="entry name" value="MEMBRANE-BOUND LYTIC MUREIN TRANSGLYCOSYLASE B"/>
    <property type="match status" value="1"/>
</dbReference>
<dbReference type="Gene3D" id="1.10.8.350">
    <property type="entry name" value="Bacterial muramidase"/>
    <property type="match status" value="1"/>
</dbReference>